<evidence type="ECO:0000313" key="3">
    <source>
        <dbReference type="EMBL" id="MBB1063376.1"/>
    </source>
</evidence>
<dbReference type="InterPro" id="IPR050300">
    <property type="entry name" value="GDXG_lipolytic_enzyme"/>
</dbReference>
<sequence>MKKLPKFEPQVASELANNFSQGVRDLVSCGHHRSQRATFVELQIQVSGYKRRMADEKKFQQILAEAHQQREENFVIPAVPFTVSLRKLPKAPVRTYVLNEQAEPQKAIIYLPGGAYVESPVKEQWAFANCLALKTGARVYIVLYSQLPDHTFETAYQELTRLYQQIYDQIPVSDITILGDSAGGGLATGFCEYCAENDLPQPGHLVLLSPWLDLDLTNPTIAKYEPHDVTLSVKGLRRVADLWAGKTRHDDYRLSPLNGDISQLRDVFVCVGTREIMYPDSACFVQKLREAQIPVKFVAGRDLPHIFPVYKMPESDQVITEINRVVNN</sequence>
<dbReference type="PANTHER" id="PTHR48081:SF8">
    <property type="entry name" value="ALPHA_BETA HYDROLASE FOLD-3 DOMAIN-CONTAINING PROTEIN-RELATED"/>
    <property type="match status" value="1"/>
</dbReference>
<dbReference type="InterPro" id="IPR029058">
    <property type="entry name" value="AB_hydrolase_fold"/>
</dbReference>
<accession>A0ABR6E878</accession>
<dbReference type="PANTHER" id="PTHR48081">
    <property type="entry name" value="AB HYDROLASE SUPERFAMILY PROTEIN C4A8.06C"/>
    <property type="match status" value="1"/>
</dbReference>
<reference evidence="3 4" key="1">
    <citation type="submission" date="2020-07" db="EMBL/GenBank/DDBJ databases">
        <title>Description of Limosilactobacillus balticus sp. nov., Limosilactobacillus agrestis sp. nov., Limosilactobacillus albertensis sp. nov., Limosilactobacillus rudii sp. nov., Limosilactobacillus fastidiosus sp. nov., five novel Limosilactobacillus species isolated from the vertebrate gastrointestinal tract, and proposal of 6 subspecies of Limosilactobacillus reuteri adapted to the gastrointestinal tract of specific vertebrate hosts.</title>
        <authorList>
            <person name="Li F."/>
            <person name="Cheng C."/>
            <person name="Zheng J."/>
            <person name="Quevedo R.M."/>
            <person name="Li J."/>
            <person name="Roos S."/>
            <person name="Gaenzle M.G."/>
            <person name="Walter J."/>
        </authorList>
    </citation>
    <scope>NUCLEOTIDE SEQUENCE [LARGE SCALE GENOMIC DNA]</scope>
    <source>
        <strain evidence="3 4">WF-MO7-1</strain>
    </source>
</reference>
<dbReference type="Pfam" id="PF07859">
    <property type="entry name" value="Abhydrolase_3"/>
    <property type="match status" value="1"/>
</dbReference>
<dbReference type="InterPro" id="IPR013094">
    <property type="entry name" value="AB_hydrolase_3"/>
</dbReference>
<dbReference type="Proteomes" id="UP000544052">
    <property type="component" value="Unassembled WGS sequence"/>
</dbReference>
<organism evidence="3 4">
    <name type="scientific">Limosilactobacillus fastidiosus</name>
    <dbReference type="NCBI Taxonomy" id="2759855"/>
    <lineage>
        <taxon>Bacteria</taxon>
        <taxon>Bacillati</taxon>
        <taxon>Bacillota</taxon>
        <taxon>Bacilli</taxon>
        <taxon>Lactobacillales</taxon>
        <taxon>Lactobacillaceae</taxon>
        <taxon>Limosilactobacillus</taxon>
    </lineage>
</organism>
<dbReference type="SUPFAM" id="SSF53474">
    <property type="entry name" value="alpha/beta-Hydrolases"/>
    <property type="match status" value="1"/>
</dbReference>
<name>A0ABR6E878_9LACO</name>
<comment type="caution">
    <text evidence="3">The sequence shown here is derived from an EMBL/GenBank/DDBJ whole genome shotgun (WGS) entry which is preliminary data.</text>
</comment>
<evidence type="ECO:0000313" key="4">
    <source>
        <dbReference type="Proteomes" id="UP000544052"/>
    </source>
</evidence>
<keyword evidence="4" id="KW-1185">Reference proteome</keyword>
<evidence type="ECO:0000259" key="2">
    <source>
        <dbReference type="Pfam" id="PF07859"/>
    </source>
</evidence>
<dbReference type="EMBL" id="JACIUZ010000041">
    <property type="protein sequence ID" value="MBB1063376.1"/>
    <property type="molecule type" value="Genomic_DNA"/>
</dbReference>
<dbReference type="GO" id="GO:0016787">
    <property type="term" value="F:hydrolase activity"/>
    <property type="evidence" value="ECO:0007669"/>
    <property type="project" value="UniProtKB-KW"/>
</dbReference>
<feature type="domain" description="Alpha/beta hydrolase fold-3" evidence="2">
    <location>
        <begin position="108"/>
        <end position="307"/>
    </location>
</feature>
<evidence type="ECO:0000256" key="1">
    <source>
        <dbReference type="ARBA" id="ARBA00022801"/>
    </source>
</evidence>
<protein>
    <submittedName>
        <fullName evidence="3">Alpha/beta hydrolase</fullName>
    </submittedName>
</protein>
<proteinExistence type="predicted"/>
<gene>
    <name evidence="3" type="ORF">H5R64_06355</name>
</gene>
<keyword evidence="1 3" id="KW-0378">Hydrolase</keyword>
<dbReference type="Gene3D" id="3.40.50.1820">
    <property type="entry name" value="alpha/beta hydrolase"/>
    <property type="match status" value="1"/>
</dbReference>
<dbReference type="RefSeq" id="WP_182583081.1">
    <property type="nucleotide sequence ID" value="NZ_JACIUZ010000041.1"/>
</dbReference>